<name>A0A5C5X488_9PLAN</name>
<dbReference type="InterPro" id="IPR052562">
    <property type="entry name" value="Ketohexokinase-related"/>
</dbReference>
<evidence type="ECO:0008006" key="3">
    <source>
        <dbReference type="Google" id="ProtNLM"/>
    </source>
</evidence>
<evidence type="ECO:0000313" key="1">
    <source>
        <dbReference type="EMBL" id="TWT57043.1"/>
    </source>
</evidence>
<proteinExistence type="predicted"/>
<dbReference type="OrthoDB" id="9813569at2"/>
<dbReference type="EMBL" id="SIHI01000001">
    <property type="protein sequence ID" value="TWT57043.1"/>
    <property type="molecule type" value="Genomic_DNA"/>
</dbReference>
<dbReference type="RefSeq" id="WP_146506931.1">
    <property type="nucleotide sequence ID" value="NZ_SIHI01000001.1"/>
</dbReference>
<accession>A0A5C5X488</accession>
<reference evidence="1 2" key="1">
    <citation type="submission" date="2019-02" db="EMBL/GenBank/DDBJ databases">
        <title>Deep-cultivation of Planctomycetes and their phenomic and genomic characterization uncovers novel biology.</title>
        <authorList>
            <person name="Wiegand S."/>
            <person name="Jogler M."/>
            <person name="Boedeker C."/>
            <person name="Pinto D."/>
            <person name="Vollmers J."/>
            <person name="Rivas-Marin E."/>
            <person name="Kohn T."/>
            <person name="Peeters S.H."/>
            <person name="Heuer A."/>
            <person name="Rast P."/>
            <person name="Oberbeckmann S."/>
            <person name="Bunk B."/>
            <person name="Jeske O."/>
            <person name="Meyerdierks A."/>
            <person name="Storesund J.E."/>
            <person name="Kallscheuer N."/>
            <person name="Luecker S."/>
            <person name="Lage O.M."/>
            <person name="Pohl T."/>
            <person name="Merkel B.J."/>
            <person name="Hornburger P."/>
            <person name="Mueller R.-W."/>
            <person name="Bruemmer F."/>
            <person name="Labrenz M."/>
            <person name="Spormann A.M."/>
            <person name="Op Den Camp H."/>
            <person name="Overmann J."/>
            <person name="Amann R."/>
            <person name="Jetten M.S.M."/>
            <person name="Mascher T."/>
            <person name="Medema M.H."/>
            <person name="Devos D.P."/>
            <person name="Kaster A.-K."/>
            <person name="Ovreas L."/>
            <person name="Rohde M."/>
            <person name="Galperin M.Y."/>
            <person name="Jogler C."/>
        </authorList>
    </citation>
    <scope>NUCLEOTIDE SEQUENCE [LARGE SCALE GENOMIC DNA]</scope>
    <source>
        <strain evidence="1 2">KOR42</strain>
    </source>
</reference>
<dbReference type="Proteomes" id="UP000317243">
    <property type="component" value="Unassembled WGS sequence"/>
</dbReference>
<dbReference type="InterPro" id="IPR029056">
    <property type="entry name" value="Ribokinase-like"/>
</dbReference>
<dbReference type="Gene3D" id="3.40.1190.20">
    <property type="match status" value="1"/>
</dbReference>
<evidence type="ECO:0000313" key="2">
    <source>
        <dbReference type="Proteomes" id="UP000317243"/>
    </source>
</evidence>
<keyword evidence="2" id="KW-1185">Reference proteome</keyword>
<dbReference type="SUPFAM" id="SSF53613">
    <property type="entry name" value="Ribokinase-like"/>
    <property type="match status" value="1"/>
</dbReference>
<protein>
    <recommendedName>
        <fullName evidence="3">Carbohydrate kinase PfkB domain-containing protein</fullName>
    </recommendedName>
</protein>
<gene>
    <name evidence="1" type="ORF">KOR42_04010</name>
</gene>
<dbReference type="PANTHER" id="PTHR42774">
    <property type="entry name" value="PHOSPHOTRANSFERASE SYSTEM TRANSPORT PROTEIN"/>
    <property type="match status" value="1"/>
</dbReference>
<organism evidence="1 2">
    <name type="scientific">Thalassoglobus neptunius</name>
    <dbReference type="NCBI Taxonomy" id="1938619"/>
    <lineage>
        <taxon>Bacteria</taxon>
        <taxon>Pseudomonadati</taxon>
        <taxon>Planctomycetota</taxon>
        <taxon>Planctomycetia</taxon>
        <taxon>Planctomycetales</taxon>
        <taxon>Planctomycetaceae</taxon>
        <taxon>Thalassoglobus</taxon>
    </lineage>
</organism>
<dbReference type="AlphaFoldDB" id="A0A5C5X488"/>
<dbReference type="GO" id="GO:0003824">
    <property type="term" value="F:catalytic activity"/>
    <property type="evidence" value="ECO:0007669"/>
    <property type="project" value="UniProtKB-ARBA"/>
</dbReference>
<sequence length="122" mass="13251">MDSTAHILGLGLVVVDQIMTVEKYPLVDSKNEATASLTQLGGPVPIALSQLVKFGHRCRFVGSWGSDPWGEQVERSLTRRGIVFEHSSDTSESTSVSQVWIEQATGRRTSCTVRNCGTGIET</sequence>
<comment type="caution">
    <text evidence="1">The sequence shown here is derived from an EMBL/GenBank/DDBJ whole genome shotgun (WGS) entry which is preliminary data.</text>
</comment>
<dbReference type="PANTHER" id="PTHR42774:SF3">
    <property type="entry name" value="KETOHEXOKINASE"/>
    <property type="match status" value="1"/>
</dbReference>